<dbReference type="OrthoDB" id="4951845at2759"/>
<dbReference type="PROSITE" id="PS50404">
    <property type="entry name" value="GST_NTER"/>
    <property type="match status" value="2"/>
</dbReference>
<dbReference type="EMBL" id="SSTE01012362">
    <property type="protein sequence ID" value="KAA0049064.1"/>
    <property type="molecule type" value="Genomic_DNA"/>
</dbReference>
<feature type="domain" description="GST C-terminal" evidence="5">
    <location>
        <begin position="308"/>
        <end position="432"/>
    </location>
</feature>
<dbReference type="EMBL" id="SSTD01008130">
    <property type="protein sequence ID" value="TYK17499.1"/>
    <property type="molecule type" value="Genomic_DNA"/>
</dbReference>
<comment type="caution">
    <text evidence="6">The sequence shown here is derived from an EMBL/GenBank/DDBJ whole genome shotgun (WGS) entry which is preliminary data.</text>
</comment>
<dbReference type="GO" id="GO:0005737">
    <property type="term" value="C:cytoplasm"/>
    <property type="evidence" value="ECO:0007669"/>
    <property type="project" value="TreeGrafter"/>
</dbReference>
<dbReference type="InterPro" id="IPR004045">
    <property type="entry name" value="Glutathione_S-Trfase_N"/>
</dbReference>
<evidence type="ECO:0000313" key="7">
    <source>
        <dbReference type="EMBL" id="TYK17499.1"/>
    </source>
</evidence>
<evidence type="ECO:0000256" key="2">
    <source>
        <dbReference type="ARBA" id="ARBA00022679"/>
    </source>
</evidence>
<dbReference type="FunFam" id="1.20.1050.10:FF:000012">
    <property type="entry name" value="Tau class glutathione S-transferase"/>
    <property type="match status" value="2"/>
</dbReference>
<sequence length="443" mass="51712">MEDELKLLIRTSSPYILRIVWALKLKGLEYDTVYDDQDLNNNTPIHKNVPVLLLHDGKSIVEPLIILEYIDEIWNQNPLLSQDPYEKAVARFWVKFAEDKLLPSIKKAFTSSQDKEEGREEALKNWKHLEEELKEKRFFGGEAIGLVDIVVGWLAYSLNVMEEMVGHDGPQLMITPEKFPLLFKWKEEFFAHSIIKENSPSIERFRRRFDEFEALNQTRHQMEEELKLFRTWSSPFPLRIVWALKLKGIEYDTVYEDLANKSPLLLEYNPIYKKVPVLVHGGKPIAESLVILEYIEETWKQNPLLPQDPYQRAVARFWAKFGDDKVLESIKKVFMNQGKVREEGVEEALENLKHLEEELKGKRFFGGEAIGFVDIAVGWLANLVSVIEEVVGLELITEERFPLLSKWTKEFAAAPIINENWPPRDKLIAKYQALHQTFMSKQE</sequence>
<evidence type="ECO:0000256" key="3">
    <source>
        <dbReference type="ARBA" id="ARBA00047960"/>
    </source>
</evidence>
<dbReference type="SUPFAM" id="SSF52833">
    <property type="entry name" value="Thioredoxin-like"/>
    <property type="match status" value="2"/>
</dbReference>
<evidence type="ECO:0000313" key="9">
    <source>
        <dbReference type="Proteomes" id="UP000321947"/>
    </source>
</evidence>
<feature type="domain" description="GST N-terminal" evidence="4">
    <location>
        <begin position="3"/>
        <end position="78"/>
    </location>
</feature>
<dbReference type="InterPro" id="IPR045074">
    <property type="entry name" value="GST_C_Tau"/>
</dbReference>
<dbReference type="Gene3D" id="1.20.1050.10">
    <property type="match status" value="2"/>
</dbReference>
<gene>
    <name evidence="7" type="ORF">E5676_scaffold434G003640</name>
    <name evidence="6" type="ORF">E6C27_scaffold171G002930</name>
</gene>
<dbReference type="STRING" id="1194695.A0A5A7U184"/>
<evidence type="ECO:0000256" key="1">
    <source>
        <dbReference type="ARBA" id="ARBA00012452"/>
    </source>
</evidence>
<dbReference type="PANTHER" id="PTHR11260">
    <property type="entry name" value="GLUTATHIONE S-TRANSFERASE, GST, SUPERFAMILY, GST DOMAIN CONTAINING"/>
    <property type="match status" value="1"/>
</dbReference>
<dbReference type="Gene3D" id="3.40.30.10">
    <property type="entry name" value="Glutaredoxin"/>
    <property type="match status" value="2"/>
</dbReference>
<dbReference type="CDD" id="cd03058">
    <property type="entry name" value="GST_N_Tau"/>
    <property type="match status" value="1"/>
</dbReference>
<organism evidence="6 8">
    <name type="scientific">Cucumis melo var. makuwa</name>
    <name type="common">Oriental melon</name>
    <dbReference type="NCBI Taxonomy" id="1194695"/>
    <lineage>
        <taxon>Eukaryota</taxon>
        <taxon>Viridiplantae</taxon>
        <taxon>Streptophyta</taxon>
        <taxon>Embryophyta</taxon>
        <taxon>Tracheophyta</taxon>
        <taxon>Spermatophyta</taxon>
        <taxon>Magnoliopsida</taxon>
        <taxon>eudicotyledons</taxon>
        <taxon>Gunneridae</taxon>
        <taxon>Pentapetalae</taxon>
        <taxon>rosids</taxon>
        <taxon>fabids</taxon>
        <taxon>Cucurbitales</taxon>
        <taxon>Cucurbitaceae</taxon>
        <taxon>Benincaseae</taxon>
        <taxon>Cucumis</taxon>
    </lineage>
</organism>
<evidence type="ECO:0000259" key="5">
    <source>
        <dbReference type="PROSITE" id="PS50405"/>
    </source>
</evidence>
<dbReference type="InterPro" id="IPR036249">
    <property type="entry name" value="Thioredoxin-like_sf"/>
</dbReference>
<comment type="catalytic activity">
    <reaction evidence="3">
        <text>RX + glutathione = an S-substituted glutathione + a halide anion + H(+)</text>
        <dbReference type="Rhea" id="RHEA:16437"/>
        <dbReference type="ChEBI" id="CHEBI:15378"/>
        <dbReference type="ChEBI" id="CHEBI:16042"/>
        <dbReference type="ChEBI" id="CHEBI:17792"/>
        <dbReference type="ChEBI" id="CHEBI:57925"/>
        <dbReference type="ChEBI" id="CHEBI:90779"/>
        <dbReference type="EC" id="2.5.1.18"/>
    </reaction>
</comment>
<dbReference type="PANTHER" id="PTHR11260:SF762">
    <property type="entry name" value="GLUTATHIONE TRANSFERASE"/>
    <property type="match status" value="1"/>
</dbReference>
<dbReference type="EC" id="2.5.1.18" evidence="1"/>
<evidence type="ECO:0000259" key="4">
    <source>
        <dbReference type="PROSITE" id="PS50404"/>
    </source>
</evidence>
<dbReference type="GO" id="GO:0006749">
    <property type="term" value="P:glutathione metabolic process"/>
    <property type="evidence" value="ECO:0007669"/>
    <property type="project" value="InterPro"/>
</dbReference>
<dbReference type="Pfam" id="PF02798">
    <property type="entry name" value="GST_N"/>
    <property type="match status" value="2"/>
</dbReference>
<dbReference type="Proteomes" id="UP000321947">
    <property type="component" value="Unassembled WGS sequence"/>
</dbReference>
<reference evidence="8 9" key="1">
    <citation type="submission" date="2019-08" db="EMBL/GenBank/DDBJ databases">
        <title>Draft genome sequences of two oriental melons (Cucumis melo L. var makuwa).</title>
        <authorList>
            <person name="Kwon S.-Y."/>
        </authorList>
    </citation>
    <scope>NUCLEOTIDE SEQUENCE [LARGE SCALE GENOMIC DNA]</scope>
    <source>
        <strain evidence="9">cv. Chang Bougi</strain>
        <strain evidence="8">cv. SW 3</strain>
        <tissue evidence="6">Leaf</tissue>
    </source>
</reference>
<feature type="domain" description="GST C-terminal" evidence="5">
    <location>
        <begin position="83"/>
        <end position="209"/>
    </location>
</feature>
<dbReference type="InterPro" id="IPR040079">
    <property type="entry name" value="Glutathione_S-Trfase"/>
</dbReference>
<dbReference type="SFLD" id="SFLDG00358">
    <property type="entry name" value="Main_(cytGST)"/>
    <property type="match status" value="2"/>
</dbReference>
<dbReference type="SFLD" id="SFLDS00019">
    <property type="entry name" value="Glutathione_Transferase_(cytos"/>
    <property type="match status" value="2"/>
</dbReference>
<accession>A0A5A7U184</accession>
<dbReference type="Pfam" id="PF00043">
    <property type="entry name" value="GST_C"/>
    <property type="match status" value="2"/>
</dbReference>
<name>A0A5A7U184_CUCMM</name>
<proteinExistence type="predicted"/>
<dbReference type="Proteomes" id="UP000321393">
    <property type="component" value="Unassembled WGS sequence"/>
</dbReference>
<dbReference type="PROSITE" id="PS50405">
    <property type="entry name" value="GST_CTER"/>
    <property type="match status" value="2"/>
</dbReference>
<dbReference type="SFLD" id="SFLDG01152">
    <property type="entry name" value="Main.3:_Omega-_and_Tau-like"/>
    <property type="match status" value="2"/>
</dbReference>
<dbReference type="InterPro" id="IPR004046">
    <property type="entry name" value="GST_C"/>
</dbReference>
<evidence type="ECO:0000313" key="8">
    <source>
        <dbReference type="Proteomes" id="UP000321393"/>
    </source>
</evidence>
<protein>
    <recommendedName>
        <fullName evidence="1">glutathione transferase</fullName>
        <ecNumber evidence="1">2.5.1.18</ecNumber>
    </recommendedName>
</protein>
<dbReference type="CDD" id="cd03185">
    <property type="entry name" value="GST_C_Tau"/>
    <property type="match status" value="2"/>
</dbReference>
<dbReference type="SUPFAM" id="SSF47616">
    <property type="entry name" value="GST C-terminal domain-like"/>
    <property type="match status" value="2"/>
</dbReference>
<dbReference type="InterPro" id="IPR010987">
    <property type="entry name" value="Glutathione-S-Trfase_C-like"/>
</dbReference>
<dbReference type="InterPro" id="IPR036282">
    <property type="entry name" value="Glutathione-S-Trfase_C_sf"/>
</dbReference>
<dbReference type="GO" id="GO:0004364">
    <property type="term" value="F:glutathione transferase activity"/>
    <property type="evidence" value="ECO:0007669"/>
    <property type="project" value="UniProtKB-EC"/>
</dbReference>
<keyword evidence="2 7" id="KW-0808">Transferase</keyword>
<evidence type="ECO:0000313" key="6">
    <source>
        <dbReference type="EMBL" id="KAA0049064.1"/>
    </source>
</evidence>
<feature type="domain" description="GST N-terminal" evidence="4">
    <location>
        <begin position="224"/>
        <end position="303"/>
    </location>
</feature>
<dbReference type="InterPro" id="IPR045073">
    <property type="entry name" value="Omega/Tau-like"/>
</dbReference>
<dbReference type="FunFam" id="3.40.30.10:FF:000014">
    <property type="entry name" value="Tau class glutathione S-transferase"/>
    <property type="match status" value="1"/>
</dbReference>
<dbReference type="AlphaFoldDB" id="A0A5A7U184"/>